<keyword evidence="11" id="KW-0520">NAD</keyword>
<dbReference type="GO" id="GO:0005829">
    <property type="term" value="C:cytosol"/>
    <property type="evidence" value="ECO:0007669"/>
    <property type="project" value="TreeGrafter"/>
</dbReference>
<comment type="subunit">
    <text evidence="2">Homodimer.</text>
</comment>
<feature type="binding site" evidence="11">
    <location>
        <position position="59"/>
    </location>
    <ligand>
        <name>FAD</name>
        <dbReference type="ChEBI" id="CHEBI:57692"/>
    </ligand>
</feature>
<dbReference type="InterPro" id="IPR016156">
    <property type="entry name" value="FAD/NAD-linked_Rdtase_dimer_sf"/>
</dbReference>
<evidence type="ECO:0000256" key="8">
    <source>
        <dbReference type="ARBA" id="ARBA00023284"/>
    </source>
</evidence>
<dbReference type="GO" id="GO:0050661">
    <property type="term" value="F:NADP binding"/>
    <property type="evidence" value="ECO:0007669"/>
    <property type="project" value="InterPro"/>
</dbReference>
<dbReference type="PROSITE" id="PS00076">
    <property type="entry name" value="PYRIDINE_REDOX_1"/>
    <property type="match status" value="1"/>
</dbReference>
<evidence type="ECO:0000256" key="9">
    <source>
        <dbReference type="ARBA" id="ARBA00049142"/>
    </source>
</evidence>
<dbReference type="Proteomes" id="UP000034491">
    <property type="component" value="Unassembled WGS sequence"/>
</dbReference>
<evidence type="ECO:0000256" key="7">
    <source>
        <dbReference type="ARBA" id="ARBA00023157"/>
    </source>
</evidence>
<feature type="binding site" evidence="11">
    <location>
        <position position="309"/>
    </location>
    <ligand>
        <name>FAD</name>
        <dbReference type="ChEBI" id="CHEBI:57692"/>
    </ligand>
</feature>
<dbReference type="GO" id="GO:0034599">
    <property type="term" value="P:cellular response to oxidative stress"/>
    <property type="evidence" value="ECO:0007669"/>
    <property type="project" value="TreeGrafter"/>
</dbReference>
<feature type="active site" description="Proton acceptor" evidence="10">
    <location>
        <position position="442"/>
    </location>
</feature>
<keyword evidence="5 14" id="KW-0521">NADP</keyword>
<dbReference type="NCBIfam" id="NF004776">
    <property type="entry name" value="PRK06116.1"/>
    <property type="match status" value="1"/>
</dbReference>
<comment type="catalytic activity">
    <reaction evidence="9 14">
        <text>2 glutathione + NADP(+) = glutathione disulfide + NADPH + H(+)</text>
        <dbReference type="Rhea" id="RHEA:11740"/>
        <dbReference type="ChEBI" id="CHEBI:15378"/>
        <dbReference type="ChEBI" id="CHEBI:57783"/>
        <dbReference type="ChEBI" id="CHEBI:57925"/>
        <dbReference type="ChEBI" id="CHEBI:58297"/>
        <dbReference type="ChEBI" id="CHEBI:58349"/>
        <dbReference type="EC" id="1.8.1.7"/>
    </reaction>
</comment>
<evidence type="ECO:0000259" key="16">
    <source>
        <dbReference type="Pfam" id="PF07992"/>
    </source>
</evidence>
<feature type="binding site" evidence="11">
    <location>
        <begin position="181"/>
        <end position="188"/>
    </location>
    <ligand>
        <name>NAD(+)</name>
        <dbReference type="ChEBI" id="CHEBI:57540"/>
    </ligand>
</feature>
<dbReference type="SUPFAM" id="SSF55424">
    <property type="entry name" value="FAD/NAD-linked reductases, dimerisation (C-terminal) domain"/>
    <property type="match status" value="1"/>
</dbReference>
<feature type="disulfide bond" description="Redox-active" evidence="12">
    <location>
        <begin position="50"/>
        <end position="55"/>
    </location>
</feature>
<evidence type="ECO:0000256" key="13">
    <source>
        <dbReference type="RuleBase" id="RU003691"/>
    </source>
</evidence>
<evidence type="ECO:0000256" key="5">
    <source>
        <dbReference type="ARBA" id="ARBA00022857"/>
    </source>
</evidence>
<feature type="domain" description="FAD/NAD(P)-binding" evidence="16">
    <location>
        <begin position="13"/>
        <end position="324"/>
    </location>
</feature>
<dbReference type="InterPro" id="IPR046952">
    <property type="entry name" value="GSHR/TRXR-like"/>
</dbReference>
<dbReference type="InterPro" id="IPR012999">
    <property type="entry name" value="Pyr_OxRdtase_I_AS"/>
</dbReference>
<dbReference type="RefSeq" id="WP_046508078.1">
    <property type="nucleotide sequence ID" value="NZ_LANI01000019.1"/>
</dbReference>
<keyword evidence="7" id="KW-1015">Disulfide bond</keyword>
<dbReference type="GO" id="GO:0006749">
    <property type="term" value="P:glutathione metabolic process"/>
    <property type="evidence" value="ECO:0007669"/>
    <property type="project" value="InterPro"/>
</dbReference>
<organism evidence="17 18">
    <name type="scientific">Kiloniella litopenaei</name>
    <dbReference type="NCBI Taxonomy" id="1549748"/>
    <lineage>
        <taxon>Bacteria</taxon>
        <taxon>Pseudomonadati</taxon>
        <taxon>Pseudomonadota</taxon>
        <taxon>Alphaproteobacteria</taxon>
        <taxon>Rhodospirillales</taxon>
        <taxon>Kiloniellaceae</taxon>
        <taxon>Kiloniella</taxon>
    </lineage>
</organism>
<dbReference type="InterPro" id="IPR004099">
    <property type="entry name" value="Pyr_nucl-diS_OxRdtase_dimer"/>
</dbReference>
<dbReference type="AlphaFoldDB" id="A0A0M2R459"/>
<dbReference type="InterPro" id="IPR006324">
    <property type="entry name" value="GSHR"/>
</dbReference>
<evidence type="ECO:0000256" key="14">
    <source>
        <dbReference type="RuleBase" id="RU365040"/>
    </source>
</evidence>
<comment type="function">
    <text evidence="14">Catalyzes the reduction of glutathione disulfide (GSSG) to reduced glutathione (GSH).</text>
</comment>
<dbReference type="PRINTS" id="PR00411">
    <property type="entry name" value="PNDRDTASEI"/>
</dbReference>
<accession>A0A0M2R459</accession>
<dbReference type="InterPro" id="IPR023753">
    <property type="entry name" value="FAD/NAD-binding_dom"/>
</dbReference>
<evidence type="ECO:0000256" key="10">
    <source>
        <dbReference type="PIRSR" id="PIRSR000350-2"/>
    </source>
</evidence>
<evidence type="ECO:0000256" key="3">
    <source>
        <dbReference type="ARBA" id="ARBA00022630"/>
    </source>
</evidence>
<proteinExistence type="inferred from homology"/>
<sequence>MPTYHDDDVQYDYDLFVIGGGSGGVRGARMAAATGAKVALAEEYRYGGTCVIRGCVPKKLFSYASHFHEEFEDAAGFGWSVGDSSFDWKTLIANKDKEIDRLEEIYKGILKNANVTRYDGRAVLEDRHTVRVGDQTFTANKILLAPGGHVVFPEGKGWEHAISSNEAFHLDELPKRVIVYGGGYIAVEFAGIFNGLGSAVTQVYRGDALLRGFDRDVREFLGDEMAKKGIALELNLTIENIEKTDAGLEVTYSDGRKVEVDAVFAATGRKPNVEGLGLEKAGVELNSKGAIKVDEFSLTTAKNIYAVGDVTDRINLTPVAIQEAMAFVDTAFKGKPRAMDHHNVATAVFSHPPVCTVGLSEEQALDRYSDIDVYQSSFRPMKHTLSGRDERALMKLIVEKHGKKVVGLHMVGADSPEIVQGFAVAIKAGATKDMFDATVGIHPTAAEEFVTMREPVKK</sequence>
<feature type="domain" description="Pyridine nucleotide-disulphide oxidoreductase dimerisation" evidence="15">
    <location>
        <begin position="344"/>
        <end position="452"/>
    </location>
</feature>
<dbReference type="Pfam" id="PF02852">
    <property type="entry name" value="Pyr_redox_dim"/>
    <property type="match status" value="1"/>
</dbReference>
<evidence type="ECO:0000313" key="18">
    <source>
        <dbReference type="Proteomes" id="UP000034491"/>
    </source>
</evidence>
<keyword evidence="11" id="KW-0547">Nucleotide-binding</keyword>
<keyword evidence="3 13" id="KW-0285">Flavoprotein</keyword>
<gene>
    <name evidence="17" type="ORF">WH95_13350</name>
</gene>
<evidence type="ECO:0000256" key="4">
    <source>
        <dbReference type="ARBA" id="ARBA00022827"/>
    </source>
</evidence>
<evidence type="ECO:0000256" key="6">
    <source>
        <dbReference type="ARBA" id="ARBA00023002"/>
    </source>
</evidence>
<dbReference type="GO" id="GO:0045454">
    <property type="term" value="P:cell redox homeostasis"/>
    <property type="evidence" value="ECO:0007669"/>
    <property type="project" value="InterPro"/>
</dbReference>
<evidence type="ECO:0000256" key="12">
    <source>
        <dbReference type="PIRSR" id="PIRSR000350-4"/>
    </source>
</evidence>
<dbReference type="EC" id="1.8.1.7" evidence="14"/>
<dbReference type="Pfam" id="PF07992">
    <property type="entry name" value="Pyr_redox_2"/>
    <property type="match status" value="1"/>
</dbReference>
<dbReference type="GO" id="GO:0050660">
    <property type="term" value="F:flavin adenine dinucleotide binding"/>
    <property type="evidence" value="ECO:0007669"/>
    <property type="project" value="InterPro"/>
</dbReference>
<dbReference type="FunFam" id="3.50.50.60:FF:000051">
    <property type="entry name" value="Glutathione reductase"/>
    <property type="match status" value="1"/>
</dbReference>
<dbReference type="InterPro" id="IPR036188">
    <property type="entry name" value="FAD/NAD-bd_sf"/>
</dbReference>
<evidence type="ECO:0000256" key="1">
    <source>
        <dbReference type="ARBA" id="ARBA00007532"/>
    </source>
</evidence>
<dbReference type="STRING" id="1549748.WH95_13350"/>
<dbReference type="PANTHER" id="PTHR42737:SF2">
    <property type="entry name" value="GLUTATHIONE REDUCTASE"/>
    <property type="match status" value="1"/>
</dbReference>
<dbReference type="SUPFAM" id="SSF51905">
    <property type="entry name" value="FAD/NAD(P)-binding domain"/>
    <property type="match status" value="1"/>
</dbReference>
<keyword evidence="18" id="KW-1185">Reference proteome</keyword>
<keyword evidence="6 13" id="KW-0560">Oxidoreductase</keyword>
<dbReference type="InterPro" id="IPR001100">
    <property type="entry name" value="Pyr_nuc-diS_OxRdtase"/>
</dbReference>
<evidence type="ECO:0000313" key="17">
    <source>
        <dbReference type="EMBL" id="KKJ76456.1"/>
    </source>
</evidence>
<evidence type="ECO:0000256" key="2">
    <source>
        <dbReference type="ARBA" id="ARBA00011738"/>
    </source>
</evidence>
<evidence type="ECO:0000259" key="15">
    <source>
        <dbReference type="Pfam" id="PF02852"/>
    </source>
</evidence>
<feature type="binding site" evidence="11">
    <location>
        <position position="268"/>
    </location>
    <ligand>
        <name>NAD(+)</name>
        <dbReference type="ChEBI" id="CHEBI:57540"/>
    </ligand>
</feature>
<dbReference type="PRINTS" id="PR00368">
    <property type="entry name" value="FADPNR"/>
</dbReference>
<dbReference type="PATRIC" id="fig|1549748.8.peg.863"/>
<evidence type="ECO:0000256" key="11">
    <source>
        <dbReference type="PIRSR" id="PIRSR000350-3"/>
    </source>
</evidence>
<name>A0A0M2R459_9PROT</name>
<comment type="similarity">
    <text evidence="1 13">Belongs to the class-I pyridine nucleotide-disulfide oxidoreductase family.</text>
</comment>
<dbReference type="Gene3D" id="3.50.50.60">
    <property type="entry name" value="FAD/NAD(P)-binding domain"/>
    <property type="match status" value="2"/>
</dbReference>
<keyword evidence="8 13" id="KW-0676">Redox-active center</keyword>
<comment type="cofactor">
    <cofactor evidence="11">
        <name>FAD</name>
        <dbReference type="ChEBI" id="CHEBI:57692"/>
    </cofactor>
    <text evidence="11">Binds 1 FAD per subunit.</text>
</comment>
<dbReference type="NCBIfam" id="TIGR01424">
    <property type="entry name" value="gluta_reduc_2"/>
    <property type="match status" value="1"/>
</dbReference>
<reference evidence="17 18" key="1">
    <citation type="submission" date="2015-03" db="EMBL/GenBank/DDBJ databases">
        <title>Genome sequence of Kiloniella sp. P1-1, isolated from the gut microflora of Pacific white shrimp, Penaeus vannamei.</title>
        <authorList>
            <person name="Shao Z."/>
            <person name="Wang L."/>
            <person name="Li X."/>
        </authorList>
    </citation>
    <scope>NUCLEOTIDE SEQUENCE [LARGE SCALE GENOMIC DNA]</scope>
    <source>
        <strain evidence="17 18">P1-1</strain>
    </source>
</reference>
<dbReference type="PIRSF" id="PIRSF000350">
    <property type="entry name" value="Mercury_reductase_MerA"/>
    <property type="match status" value="1"/>
</dbReference>
<dbReference type="PANTHER" id="PTHR42737">
    <property type="entry name" value="GLUTATHIONE REDUCTASE"/>
    <property type="match status" value="1"/>
</dbReference>
<comment type="caution">
    <text evidence="17">The sequence shown here is derived from an EMBL/GenBank/DDBJ whole genome shotgun (WGS) entry which is preliminary data.</text>
</comment>
<protein>
    <recommendedName>
        <fullName evidence="14">Glutathione reductase</fullName>
        <shortName evidence="14">GRase</shortName>
        <ecNumber evidence="14">1.8.1.7</ecNumber>
    </recommendedName>
</protein>
<keyword evidence="4 11" id="KW-0274">FAD</keyword>
<dbReference type="Gene3D" id="3.30.390.30">
    <property type="match status" value="1"/>
</dbReference>
<dbReference type="EMBL" id="LANI01000019">
    <property type="protein sequence ID" value="KKJ76456.1"/>
    <property type="molecule type" value="Genomic_DNA"/>
</dbReference>
<dbReference type="OrthoDB" id="9764616at2"/>
<dbReference type="GO" id="GO:0004362">
    <property type="term" value="F:glutathione-disulfide reductase (NADPH) activity"/>
    <property type="evidence" value="ECO:0007669"/>
    <property type="project" value="UniProtKB-EC"/>
</dbReference>